<dbReference type="AlphaFoldDB" id="A0A084VQM5"/>
<dbReference type="VEuPathDB" id="VectorBase:ASIC007839"/>
<evidence type="ECO:0000313" key="2">
    <source>
        <dbReference type="EnsemblMetazoa" id="ASIC007839-PA"/>
    </source>
</evidence>
<dbReference type="EnsemblMetazoa" id="ASIC007839-RA">
    <property type="protein sequence ID" value="ASIC007839-PA"/>
    <property type="gene ID" value="ASIC007839"/>
</dbReference>
<name>A0A084VQM5_ANOSI</name>
<evidence type="ECO:0000313" key="1">
    <source>
        <dbReference type="EMBL" id="KFB40269.1"/>
    </source>
</evidence>
<evidence type="ECO:0000313" key="3">
    <source>
        <dbReference type="Proteomes" id="UP000030765"/>
    </source>
</evidence>
<protein>
    <submittedName>
        <fullName evidence="1 2">Uncharacterized protein</fullName>
    </submittedName>
</protein>
<reference evidence="1 3" key="1">
    <citation type="journal article" date="2014" name="BMC Genomics">
        <title>Genome sequence of Anopheles sinensis provides insight into genetics basis of mosquito competence for malaria parasites.</title>
        <authorList>
            <person name="Zhou D."/>
            <person name="Zhang D."/>
            <person name="Ding G."/>
            <person name="Shi L."/>
            <person name="Hou Q."/>
            <person name="Ye Y."/>
            <person name="Xu Y."/>
            <person name="Zhou H."/>
            <person name="Xiong C."/>
            <person name="Li S."/>
            <person name="Yu J."/>
            <person name="Hong S."/>
            <person name="Yu X."/>
            <person name="Zou P."/>
            <person name="Chen C."/>
            <person name="Chang X."/>
            <person name="Wang W."/>
            <person name="Lv Y."/>
            <person name="Sun Y."/>
            <person name="Ma L."/>
            <person name="Shen B."/>
            <person name="Zhu C."/>
        </authorList>
    </citation>
    <scope>NUCLEOTIDE SEQUENCE [LARGE SCALE GENOMIC DNA]</scope>
</reference>
<dbReference type="EMBL" id="ATLV01015277">
    <property type="status" value="NOT_ANNOTATED_CDS"/>
    <property type="molecule type" value="Genomic_DNA"/>
</dbReference>
<sequence>MNRVCRGHFSLAKDGTGARPTHAGCLRISLDVRCLPLWVEIARCSFIPRPWKGWSKRLFGLNRAGHADPNDCEPFVFFRRVWRKWSDARNGRPLSPGDKETKPFVEAQGFTGMH</sequence>
<dbReference type="EMBL" id="KE525006">
    <property type="protein sequence ID" value="KFB40269.1"/>
    <property type="molecule type" value="Genomic_DNA"/>
</dbReference>
<proteinExistence type="predicted"/>
<gene>
    <name evidence="1" type="ORF">ZHAS_00007839</name>
</gene>
<organism evidence="1">
    <name type="scientific">Anopheles sinensis</name>
    <name type="common">Mosquito</name>
    <dbReference type="NCBI Taxonomy" id="74873"/>
    <lineage>
        <taxon>Eukaryota</taxon>
        <taxon>Metazoa</taxon>
        <taxon>Ecdysozoa</taxon>
        <taxon>Arthropoda</taxon>
        <taxon>Hexapoda</taxon>
        <taxon>Insecta</taxon>
        <taxon>Pterygota</taxon>
        <taxon>Neoptera</taxon>
        <taxon>Endopterygota</taxon>
        <taxon>Diptera</taxon>
        <taxon>Nematocera</taxon>
        <taxon>Culicoidea</taxon>
        <taxon>Culicidae</taxon>
        <taxon>Anophelinae</taxon>
        <taxon>Anopheles</taxon>
    </lineage>
</organism>
<reference evidence="2" key="2">
    <citation type="submission" date="2020-05" db="UniProtKB">
        <authorList>
            <consortium name="EnsemblMetazoa"/>
        </authorList>
    </citation>
    <scope>IDENTIFICATION</scope>
</reference>
<keyword evidence="3" id="KW-1185">Reference proteome</keyword>
<accession>A0A084VQM5</accession>
<dbReference type="Proteomes" id="UP000030765">
    <property type="component" value="Unassembled WGS sequence"/>
</dbReference>